<dbReference type="PANTHER" id="PTHR34294:SF1">
    <property type="entry name" value="TRANSCRIPTIONAL REGULATOR LSRR"/>
    <property type="match status" value="1"/>
</dbReference>
<dbReference type="Pfam" id="PF04198">
    <property type="entry name" value="Sugar-bind"/>
    <property type="match status" value="1"/>
</dbReference>
<dbReference type="InterPro" id="IPR007324">
    <property type="entry name" value="Sugar-bd_dom_put"/>
</dbReference>
<dbReference type="Gene3D" id="1.10.10.10">
    <property type="entry name" value="Winged helix-like DNA-binding domain superfamily/Winged helix DNA-binding domain"/>
    <property type="match status" value="1"/>
</dbReference>
<name>A0A2K2TL90_LIMFE</name>
<evidence type="ECO:0000256" key="1">
    <source>
        <dbReference type="ARBA" id="ARBA00010466"/>
    </source>
</evidence>
<evidence type="ECO:0000256" key="2">
    <source>
        <dbReference type="ARBA" id="ARBA00023015"/>
    </source>
</evidence>
<keyword evidence="2" id="KW-0805">Transcription regulation</keyword>
<dbReference type="SUPFAM" id="SSF100950">
    <property type="entry name" value="NagB/RpiA/CoA transferase-like"/>
    <property type="match status" value="1"/>
</dbReference>
<dbReference type="GO" id="GO:0003677">
    <property type="term" value="F:DNA binding"/>
    <property type="evidence" value="ECO:0007669"/>
    <property type="project" value="UniProtKB-KW"/>
</dbReference>
<evidence type="ECO:0000313" key="5">
    <source>
        <dbReference type="EMBL" id="PNV58875.1"/>
    </source>
</evidence>
<evidence type="ECO:0000256" key="4">
    <source>
        <dbReference type="ARBA" id="ARBA00023163"/>
    </source>
</evidence>
<dbReference type="EMBL" id="POTQ01000001">
    <property type="protein sequence ID" value="PNV58875.1"/>
    <property type="molecule type" value="Genomic_DNA"/>
</dbReference>
<keyword evidence="4" id="KW-0804">Transcription</keyword>
<protein>
    <submittedName>
        <fullName evidence="5">RNA polymerase subunit sigma-70</fullName>
    </submittedName>
</protein>
<dbReference type="InterPro" id="IPR036388">
    <property type="entry name" value="WH-like_DNA-bd_sf"/>
</dbReference>
<dbReference type="AlphaFoldDB" id="A0A2K2TL90"/>
<sequence>MLEDERRRDAIRAAKLYYLDDHNQSWIAGELGVSRATVSRLLQYAREQGLVEIHIKDPLEDEVTLAEKLRDRYHLAAVKIVATGQATGEEKGALVGQAAAAYLEAIVENGDTIGIGWGKTIHQVALALRPEPLTDVRVVQMKGAANNQEQPTYAYESIQAFATAFHTFPEYLPLPVIFDQATTKQLVESDRQIARVIELGNRAPIAVFTVGTVRDSALLFKLGYFTKEEQNFLQQHAVGDVFSRFIDRDGQIVSPAINDRTIGIQLDQLRQKKHSVLVATGLAKVPAVAAALTGGYANALVIDQDAAMELIRMGAG</sequence>
<dbReference type="PANTHER" id="PTHR34294">
    <property type="entry name" value="TRANSCRIPTIONAL REGULATOR-RELATED"/>
    <property type="match status" value="1"/>
</dbReference>
<gene>
    <name evidence="5" type="ORF">C1Y38_00975</name>
</gene>
<reference evidence="5 6" key="1">
    <citation type="submission" date="2018-01" db="EMBL/GenBank/DDBJ databases">
        <title>Draft genome sequence of the feruloyl esterase-producing strain Lactobacillus fermentum CRL 1446, isolated from artisanal goat milk cheese.</title>
        <authorList>
            <person name="Abeijon Mukdsi M.C."/>
            <person name="Saavedra L."/>
            <person name="Gauffin Cano M.P."/>
            <person name="Hebert E.M."/>
            <person name="Medina R.B."/>
        </authorList>
    </citation>
    <scope>NUCLEOTIDE SEQUENCE [LARGE SCALE GENOMIC DNA]</scope>
    <source>
        <strain evidence="5 6">CRL 1446</strain>
    </source>
</reference>
<dbReference type="Proteomes" id="UP000236514">
    <property type="component" value="Unassembled WGS sequence"/>
</dbReference>
<keyword evidence="3" id="KW-0238">DNA-binding</keyword>
<accession>A0A2K2TL90</accession>
<organism evidence="5 6">
    <name type="scientific">Limosilactobacillus fermentum</name>
    <name type="common">Lactobacillus fermentum</name>
    <dbReference type="NCBI Taxonomy" id="1613"/>
    <lineage>
        <taxon>Bacteria</taxon>
        <taxon>Bacillati</taxon>
        <taxon>Bacillota</taxon>
        <taxon>Bacilli</taxon>
        <taxon>Lactobacillales</taxon>
        <taxon>Lactobacillaceae</taxon>
        <taxon>Limosilactobacillus</taxon>
    </lineage>
</organism>
<evidence type="ECO:0000256" key="3">
    <source>
        <dbReference type="ARBA" id="ARBA00023125"/>
    </source>
</evidence>
<comment type="similarity">
    <text evidence="1">Belongs to the SorC transcriptional regulatory family.</text>
</comment>
<comment type="caution">
    <text evidence="5">The sequence shown here is derived from an EMBL/GenBank/DDBJ whole genome shotgun (WGS) entry which is preliminary data.</text>
</comment>
<dbReference type="InterPro" id="IPR037171">
    <property type="entry name" value="NagB/RpiA_transferase-like"/>
</dbReference>
<dbReference type="InterPro" id="IPR051054">
    <property type="entry name" value="SorC_transcr_regulators"/>
</dbReference>
<dbReference type="Gene3D" id="3.40.50.1360">
    <property type="match status" value="1"/>
</dbReference>
<evidence type="ECO:0000313" key="6">
    <source>
        <dbReference type="Proteomes" id="UP000236514"/>
    </source>
</evidence>
<dbReference type="RefSeq" id="WP_103205304.1">
    <property type="nucleotide sequence ID" value="NZ_CAKMAZ010000008.1"/>
</dbReference>
<proteinExistence type="inferred from homology"/>
<dbReference type="GO" id="GO:0030246">
    <property type="term" value="F:carbohydrate binding"/>
    <property type="evidence" value="ECO:0007669"/>
    <property type="project" value="InterPro"/>
</dbReference>